<keyword evidence="7" id="KW-1185">Reference proteome</keyword>
<evidence type="ECO:0000259" key="5">
    <source>
        <dbReference type="PROSITE" id="PS51741"/>
    </source>
</evidence>
<dbReference type="PROSITE" id="PS50238">
    <property type="entry name" value="RHOGAP"/>
    <property type="match status" value="1"/>
</dbReference>
<dbReference type="PROSITE" id="PS51741">
    <property type="entry name" value="F_BAR"/>
    <property type="match status" value="1"/>
</dbReference>
<feature type="region of interest" description="Disordered" evidence="3">
    <location>
        <begin position="25"/>
        <end position="85"/>
    </location>
</feature>
<dbReference type="InterPro" id="IPR031160">
    <property type="entry name" value="F_BAR_dom"/>
</dbReference>
<dbReference type="InterPro" id="IPR000198">
    <property type="entry name" value="RhoGAP_dom"/>
</dbReference>
<feature type="domain" description="F-BAR" evidence="5">
    <location>
        <begin position="98"/>
        <end position="366"/>
    </location>
</feature>
<gene>
    <name evidence="6" type="ORF">DASC09_000480</name>
</gene>
<comment type="caution">
    <text evidence="6">The sequence shown here is derived from an EMBL/GenBank/DDBJ whole genome shotgun (WGS) entry which is preliminary data.</text>
</comment>
<dbReference type="SMART" id="SM00055">
    <property type="entry name" value="FCH"/>
    <property type="match status" value="1"/>
</dbReference>
<dbReference type="InterPro" id="IPR027267">
    <property type="entry name" value="AH/BAR_dom_sf"/>
</dbReference>
<dbReference type="RefSeq" id="XP_064849723.1">
    <property type="nucleotide sequence ID" value="XM_064993651.1"/>
</dbReference>
<dbReference type="GO" id="GO:0007165">
    <property type="term" value="P:signal transduction"/>
    <property type="evidence" value="ECO:0007669"/>
    <property type="project" value="InterPro"/>
</dbReference>
<keyword evidence="1" id="KW-0343">GTPase activation</keyword>
<dbReference type="Gene3D" id="1.20.1270.60">
    <property type="entry name" value="Arfaptin homology (AH) domain/BAR domain"/>
    <property type="match status" value="1"/>
</dbReference>
<dbReference type="SMART" id="SM00324">
    <property type="entry name" value="RhoGAP"/>
    <property type="match status" value="1"/>
</dbReference>
<dbReference type="Gene3D" id="1.10.555.10">
    <property type="entry name" value="Rho GTPase activation protein"/>
    <property type="match status" value="1"/>
</dbReference>
<dbReference type="PANTHER" id="PTHR23176">
    <property type="entry name" value="RHO/RAC/CDC GTPASE-ACTIVATING PROTEIN"/>
    <property type="match status" value="1"/>
</dbReference>
<dbReference type="EMBL" id="BTFZ01000001">
    <property type="protein sequence ID" value="GMM32723.1"/>
    <property type="molecule type" value="Genomic_DNA"/>
</dbReference>
<dbReference type="GeneID" id="90070702"/>
<dbReference type="SUPFAM" id="SSF48350">
    <property type="entry name" value="GTPase activation domain, GAP"/>
    <property type="match status" value="1"/>
</dbReference>
<feature type="domain" description="Rho-GAP" evidence="4">
    <location>
        <begin position="542"/>
        <end position="734"/>
    </location>
</feature>
<protein>
    <submittedName>
        <fullName evidence="6">GTPase-activating protein</fullName>
    </submittedName>
</protein>
<feature type="compositionally biased region" description="Low complexity" evidence="3">
    <location>
        <begin position="65"/>
        <end position="81"/>
    </location>
</feature>
<evidence type="ECO:0000259" key="4">
    <source>
        <dbReference type="PROSITE" id="PS50238"/>
    </source>
</evidence>
<dbReference type="InterPro" id="IPR050729">
    <property type="entry name" value="Rho-GAP"/>
</dbReference>
<dbReference type="Pfam" id="PF00611">
    <property type="entry name" value="FCH"/>
    <property type="match status" value="1"/>
</dbReference>
<evidence type="ECO:0000256" key="2">
    <source>
        <dbReference type="PROSITE-ProRule" id="PRU01077"/>
    </source>
</evidence>
<evidence type="ECO:0000313" key="7">
    <source>
        <dbReference type="Proteomes" id="UP001360560"/>
    </source>
</evidence>
<accession>A0AAV5QDA1</accession>
<evidence type="ECO:0000313" key="6">
    <source>
        <dbReference type="EMBL" id="GMM32723.1"/>
    </source>
</evidence>
<dbReference type="Proteomes" id="UP001360560">
    <property type="component" value="Unassembled WGS sequence"/>
</dbReference>
<evidence type="ECO:0000256" key="1">
    <source>
        <dbReference type="ARBA" id="ARBA00022468"/>
    </source>
</evidence>
<dbReference type="GO" id="GO:0005933">
    <property type="term" value="C:cellular bud"/>
    <property type="evidence" value="ECO:0007669"/>
    <property type="project" value="UniProtKB-ARBA"/>
</dbReference>
<organism evidence="6 7">
    <name type="scientific">Saccharomycopsis crataegensis</name>
    <dbReference type="NCBI Taxonomy" id="43959"/>
    <lineage>
        <taxon>Eukaryota</taxon>
        <taxon>Fungi</taxon>
        <taxon>Dikarya</taxon>
        <taxon>Ascomycota</taxon>
        <taxon>Saccharomycotina</taxon>
        <taxon>Saccharomycetes</taxon>
        <taxon>Saccharomycopsidaceae</taxon>
        <taxon>Saccharomycopsis</taxon>
    </lineage>
</organism>
<dbReference type="AlphaFoldDB" id="A0AAV5QDA1"/>
<dbReference type="PANTHER" id="PTHR23176:SF128">
    <property type="entry name" value="RHO GTPASE-ACTIVATING PROTEIN RGD1"/>
    <property type="match status" value="1"/>
</dbReference>
<name>A0AAV5QDA1_9ASCO</name>
<dbReference type="GO" id="GO:0007010">
    <property type="term" value="P:cytoskeleton organization"/>
    <property type="evidence" value="ECO:0007669"/>
    <property type="project" value="UniProtKB-ARBA"/>
</dbReference>
<dbReference type="Pfam" id="PF00620">
    <property type="entry name" value="RhoGAP"/>
    <property type="match status" value="1"/>
</dbReference>
<dbReference type="SUPFAM" id="SSF103657">
    <property type="entry name" value="BAR/IMD domain-like"/>
    <property type="match status" value="1"/>
</dbReference>
<proteinExistence type="predicted"/>
<feature type="region of interest" description="Disordered" evidence="3">
    <location>
        <begin position="1"/>
        <end position="20"/>
    </location>
</feature>
<dbReference type="GO" id="GO:0005096">
    <property type="term" value="F:GTPase activator activity"/>
    <property type="evidence" value="ECO:0007669"/>
    <property type="project" value="UniProtKB-KW"/>
</dbReference>
<feature type="compositionally biased region" description="Polar residues" evidence="3">
    <location>
        <begin position="25"/>
        <end position="42"/>
    </location>
</feature>
<sequence length="740" mass="82129">MTNGTEPSQRQDDLVNEFDASLYPTNSGATFSGTDHSLSEVHTANSTATTNTSNPLVKVPSKDFPPATSGALAGSSAPSSSNVNKDLPKASVELLNEEKIKLILNSDSALEALLKRLKESITNCEEFAKFIKKKAAFQEEYDYQVRKLSKSTSEYLRHNAANLRQDSFTKSFEQIVGFDDKLYSVGSAYVAALKTMSDELFQLSATMQRQRRALKDDGKRREKEVADAVSAAEKAKSRYENFCVELDKVRHYEPTRKFTLKNKTTSQQEEELMSKIEIADKDYASKVNTSKRLKEELLSTHRPAVSKSLKDLILEIDLAMCVQLQKYATWCENLLMNSGVLISPLRSDSRQASMKSLAASVDNEKDLHDYLLKYSNAGPSRALLPVDYKVHSVLTNTQANFNTASMGNNGGMTSSASANSFTSNIKRSSSILMKKNKINTSPVQTAASLSKVQEDSKNSTKNNRYSYINTGNNSASMGGVSGGQTNTLDPFYNGANPTLSVASDGGNSLFLHENRSQSALPSSQELSTIKPISNSVPKMFGGSIEELCLFENESVPLIVRTCINIIDNYGIELEGIYRTSGNKTKIHQLIDALNIDRSMIDKLITNPDRIIDSDMFCIASLLKSYFSQLPQALLTEQLYARFVSAVKIPEVSLRKKRLHEVVYELPDANYFTLRAVIFHLCRIVEKQEINRMSARNLGIIWGPNLLPQNHLNKEDLNVQGLIVENLMYIAADIFEPEGSE</sequence>
<keyword evidence="2" id="KW-0175">Coiled coil</keyword>
<dbReference type="InterPro" id="IPR001060">
    <property type="entry name" value="FCH_dom"/>
</dbReference>
<feature type="compositionally biased region" description="Low complexity" evidence="3">
    <location>
        <begin position="43"/>
        <end position="54"/>
    </location>
</feature>
<dbReference type="GO" id="GO:0005938">
    <property type="term" value="C:cell cortex"/>
    <property type="evidence" value="ECO:0007669"/>
    <property type="project" value="UniProtKB-ARBA"/>
</dbReference>
<reference evidence="6 7" key="1">
    <citation type="journal article" date="2023" name="Elife">
        <title>Identification of key yeast species and microbe-microbe interactions impacting larval growth of Drosophila in the wild.</title>
        <authorList>
            <person name="Mure A."/>
            <person name="Sugiura Y."/>
            <person name="Maeda R."/>
            <person name="Honda K."/>
            <person name="Sakurai N."/>
            <person name="Takahashi Y."/>
            <person name="Watada M."/>
            <person name="Katoh T."/>
            <person name="Gotoh A."/>
            <person name="Gotoh Y."/>
            <person name="Taniguchi I."/>
            <person name="Nakamura K."/>
            <person name="Hayashi T."/>
            <person name="Katayama T."/>
            <person name="Uemura T."/>
            <person name="Hattori Y."/>
        </authorList>
    </citation>
    <scope>NUCLEOTIDE SEQUENCE [LARGE SCALE GENOMIC DNA]</scope>
    <source>
        <strain evidence="6 7">SC-9</strain>
    </source>
</reference>
<evidence type="ECO:0000256" key="3">
    <source>
        <dbReference type="SAM" id="MobiDB-lite"/>
    </source>
</evidence>
<dbReference type="InterPro" id="IPR008936">
    <property type="entry name" value="Rho_GTPase_activation_prot"/>
</dbReference>